<proteinExistence type="inferred from homology"/>
<dbReference type="Pfam" id="PF00089">
    <property type="entry name" value="Trypsin"/>
    <property type="match status" value="1"/>
</dbReference>
<feature type="compositionally biased region" description="Basic and acidic residues" evidence="11">
    <location>
        <begin position="220"/>
        <end position="233"/>
    </location>
</feature>
<keyword evidence="10" id="KW-1205">Fibrinolytic toxin</keyword>
<keyword evidence="12" id="KW-0732">Signal</keyword>
<evidence type="ECO:0000256" key="3">
    <source>
        <dbReference type="ARBA" id="ARBA00022656"/>
    </source>
</evidence>
<dbReference type="GO" id="GO:0005576">
    <property type="term" value="C:extracellular region"/>
    <property type="evidence" value="ECO:0007669"/>
    <property type="project" value="UniProtKB-SubCell"/>
</dbReference>
<evidence type="ECO:0000256" key="6">
    <source>
        <dbReference type="ARBA" id="ARBA00022825"/>
    </source>
</evidence>
<sequence length="556" mass="62215">MKVLLVIFIIYINYVICESNKYAVKNFPKKVKPYGNGKILINSGKYEYKSKLPKGTTTRGSSRRSYTVFQVVGNSKTIQGVPDSPYFPVDQSYDHKPRVKKVLPDYAWGSGLRSKRAAEVEKPGDSKKANASDGQTTKVQTTTSKSEKGSKQKIKTTPQTTTATKDDDDKEERKPSNSSDKKQNTKSAKKSSTRSQHATQSAETEDKESERKSVTKAAKSSKDDGKNRSKDVAKPQMRASELNETTTTTTVQEQSKTTTQATTVTTTAEKKNETKPLRVHKKKKETRRLIAAREAMIEDYPYVVSLQKDDQHWCSGALLNQRLVITTANCLWKASRLSRMEVRAGSRHLDRGGQMAGIQEVMKHPAWSLRKNPDNDIALVLLDRNIRFSDSVHAVDLPNRVMMPPFDDAWVTSWGAERRDGVYDLQGSTLQVYHTRLMDRGKCNNITTRFSVIVTENFICLAQSGRAAPCTRDTGAPAVSDGILWGLASWGIRKLCGTERFPAMFSYTASHSNVDFITNATAYLMADKRYYPFPDRYPLPMLQSPNAMQAGSVAKK</sequence>
<feature type="compositionally biased region" description="Low complexity" evidence="11">
    <location>
        <begin position="135"/>
        <end position="144"/>
    </location>
</feature>
<dbReference type="InterPro" id="IPR001314">
    <property type="entry name" value="Peptidase_S1A"/>
</dbReference>
<dbReference type="GO" id="GO:0006508">
    <property type="term" value="P:proteolysis"/>
    <property type="evidence" value="ECO:0007669"/>
    <property type="project" value="UniProtKB-KW"/>
</dbReference>
<dbReference type="InterPro" id="IPR050430">
    <property type="entry name" value="Peptidase_S1"/>
</dbReference>
<evidence type="ECO:0000313" key="15">
    <source>
        <dbReference type="RefSeq" id="XP_026728143.1"/>
    </source>
</evidence>
<feature type="compositionally biased region" description="Basic and acidic residues" evidence="11">
    <location>
        <begin position="164"/>
        <end position="183"/>
    </location>
</feature>
<keyword evidence="5" id="KW-0378">Hydrolase</keyword>
<feature type="compositionally biased region" description="Basic residues" evidence="11">
    <location>
        <begin position="277"/>
        <end position="286"/>
    </location>
</feature>
<evidence type="ECO:0000256" key="7">
    <source>
        <dbReference type="ARBA" id="ARBA00023157"/>
    </source>
</evidence>
<dbReference type="PRINTS" id="PR00722">
    <property type="entry name" value="CHYMOTRYPSIN"/>
</dbReference>
<keyword evidence="3" id="KW-0800">Toxin</keyword>
<dbReference type="InterPro" id="IPR009003">
    <property type="entry name" value="Peptidase_S1_PA"/>
</dbReference>
<dbReference type="SMART" id="SM00020">
    <property type="entry name" value="Tryp_SPc"/>
    <property type="match status" value="1"/>
</dbReference>
<evidence type="ECO:0000256" key="9">
    <source>
        <dbReference type="ARBA" id="ARBA00055534"/>
    </source>
</evidence>
<dbReference type="GO" id="GO:0090729">
    <property type="term" value="F:toxin activity"/>
    <property type="evidence" value="ECO:0007669"/>
    <property type="project" value="UniProtKB-KW"/>
</dbReference>
<feature type="chain" id="PRO_5028799688" evidence="12">
    <location>
        <begin position="18"/>
        <end position="556"/>
    </location>
</feature>
<feature type="signal peptide" evidence="12">
    <location>
        <begin position="1"/>
        <end position="17"/>
    </location>
</feature>
<dbReference type="FunFam" id="2.40.10.10:FF:000068">
    <property type="entry name" value="transmembrane protease serine 2"/>
    <property type="match status" value="1"/>
</dbReference>
<comment type="function">
    <text evidence="9">Fibrinolytic activity; shows preferential cleavage of Arg-Gly bonds in all three fibrinogen chains. Contact with the caterpillars causes severe bleeding, due the anticoagulant effect of the protein.</text>
</comment>
<evidence type="ECO:0000256" key="12">
    <source>
        <dbReference type="SAM" id="SignalP"/>
    </source>
</evidence>
<keyword evidence="8" id="KW-1199">Hemostasis impairing toxin</keyword>
<reference evidence="15" key="1">
    <citation type="submission" date="2025-08" db="UniProtKB">
        <authorList>
            <consortium name="RefSeq"/>
        </authorList>
    </citation>
    <scope>IDENTIFICATION</scope>
</reference>
<comment type="subcellular location">
    <subcellularLocation>
        <location evidence="1">Secreted</location>
        <location evidence="1">Extracellular space</location>
    </subcellularLocation>
</comment>
<feature type="region of interest" description="Disordered" evidence="11">
    <location>
        <begin position="113"/>
        <end position="286"/>
    </location>
</feature>
<dbReference type="GO" id="GO:0004252">
    <property type="term" value="F:serine-type endopeptidase activity"/>
    <property type="evidence" value="ECO:0007669"/>
    <property type="project" value="InterPro"/>
</dbReference>
<keyword evidence="6" id="KW-0720">Serine protease</keyword>
<organism evidence="14 15">
    <name type="scientific">Trichoplusia ni</name>
    <name type="common">Cabbage looper</name>
    <dbReference type="NCBI Taxonomy" id="7111"/>
    <lineage>
        <taxon>Eukaryota</taxon>
        <taxon>Metazoa</taxon>
        <taxon>Ecdysozoa</taxon>
        <taxon>Arthropoda</taxon>
        <taxon>Hexapoda</taxon>
        <taxon>Insecta</taxon>
        <taxon>Pterygota</taxon>
        <taxon>Neoptera</taxon>
        <taxon>Endopterygota</taxon>
        <taxon>Lepidoptera</taxon>
        <taxon>Glossata</taxon>
        <taxon>Ditrysia</taxon>
        <taxon>Noctuoidea</taxon>
        <taxon>Noctuidae</taxon>
        <taxon>Plusiinae</taxon>
        <taxon>Trichoplusia</taxon>
    </lineage>
</organism>
<dbReference type="Gene3D" id="2.40.10.10">
    <property type="entry name" value="Trypsin-like serine proteases"/>
    <property type="match status" value="1"/>
</dbReference>
<keyword evidence="7" id="KW-1015">Disulfide bond</keyword>
<evidence type="ECO:0000256" key="10">
    <source>
        <dbReference type="ARBA" id="ARBA00084094"/>
    </source>
</evidence>
<evidence type="ECO:0000256" key="4">
    <source>
        <dbReference type="ARBA" id="ARBA00022670"/>
    </source>
</evidence>
<accession>A0A7E5VIH7</accession>
<dbReference type="RefSeq" id="XP_026728143.1">
    <property type="nucleotide sequence ID" value="XM_026872342.1"/>
</dbReference>
<feature type="compositionally biased region" description="Polar residues" evidence="11">
    <location>
        <begin position="193"/>
        <end position="202"/>
    </location>
</feature>
<evidence type="ECO:0000256" key="1">
    <source>
        <dbReference type="ARBA" id="ARBA00004239"/>
    </source>
</evidence>
<dbReference type="SUPFAM" id="SSF50494">
    <property type="entry name" value="Trypsin-like serine proteases"/>
    <property type="match status" value="1"/>
</dbReference>
<protein>
    <submittedName>
        <fullName evidence="15">Transmembrane protease serine 9-like</fullName>
    </submittedName>
</protein>
<dbReference type="GeneID" id="113494150"/>
<gene>
    <name evidence="15" type="primary">LOC113494150</name>
</gene>
<dbReference type="PANTHER" id="PTHR24276:SF91">
    <property type="entry name" value="AT26814P-RELATED"/>
    <property type="match status" value="1"/>
</dbReference>
<dbReference type="InterPro" id="IPR001254">
    <property type="entry name" value="Trypsin_dom"/>
</dbReference>
<dbReference type="Proteomes" id="UP000322000">
    <property type="component" value="Chromosome 5"/>
</dbReference>
<feature type="compositionally biased region" description="Basic and acidic residues" evidence="11">
    <location>
        <begin position="116"/>
        <end position="130"/>
    </location>
</feature>
<feature type="compositionally biased region" description="Low complexity" evidence="11">
    <location>
        <begin position="245"/>
        <end position="267"/>
    </location>
</feature>
<keyword evidence="14" id="KW-1185">Reference proteome</keyword>
<feature type="domain" description="Peptidase S1" evidence="13">
    <location>
        <begin position="289"/>
        <end position="522"/>
    </location>
</feature>
<dbReference type="AlphaFoldDB" id="A0A7E5VIH7"/>
<dbReference type="CDD" id="cd00190">
    <property type="entry name" value="Tryp_SPc"/>
    <property type="match status" value="1"/>
</dbReference>
<name>A0A7E5VIH7_TRINI</name>
<evidence type="ECO:0000256" key="11">
    <source>
        <dbReference type="SAM" id="MobiDB-lite"/>
    </source>
</evidence>
<comment type="similarity">
    <text evidence="2">Belongs to the peptidase S1 family.</text>
</comment>
<evidence type="ECO:0000256" key="5">
    <source>
        <dbReference type="ARBA" id="ARBA00022801"/>
    </source>
</evidence>
<dbReference type="KEGG" id="tnl:113494150"/>
<keyword evidence="4" id="KW-0645">Protease</keyword>
<evidence type="ECO:0000259" key="13">
    <source>
        <dbReference type="PROSITE" id="PS50240"/>
    </source>
</evidence>
<evidence type="ECO:0000256" key="2">
    <source>
        <dbReference type="ARBA" id="ARBA00007664"/>
    </source>
</evidence>
<evidence type="ECO:0000313" key="14">
    <source>
        <dbReference type="Proteomes" id="UP000322000"/>
    </source>
</evidence>
<dbReference type="PROSITE" id="PS50240">
    <property type="entry name" value="TRYPSIN_DOM"/>
    <property type="match status" value="1"/>
</dbReference>
<dbReference type="InterPro" id="IPR043504">
    <property type="entry name" value="Peptidase_S1_PA_chymotrypsin"/>
</dbReference>
<evidence type="ECO:0000256" key="8">
    <source>
        <dbReference type="ARBA" id="ARBA00023240"/>
    </source>
</evidence>
<dbReference type="InParanoid" id="A0A7E5VIH7"/>
<dbReference type="PANTHER" id="PTHR24276">
    <property type="entry name" value="POLYSERASE-RELATED"/>
    <property type="match status" value="1"/>
</dbReference>
<dbReference type="OrthoDB" id="6380398at2759"/>